<dbReference type="RefSeq" id="WP_408622872.1">
    <property type="nucleotide sequence ID" value="NZ_JBEQCT010000002.1"/>
</dbReference>
<comment type="similarity">
    <text evidence="1 13">Belongs to the ATPase B chain family.</text>
</comment>
<dbReference type="InterPro" id="IPR000711">
    <property type="entry name" value="ATPase_OSCP/dsu"/>
</dbReference>
<dbReference type="CDD" id="cd06503">
    <property type="entry name" value="ATP-synt_Fo_b"/>
    <property type="match status" value="1"/>
</dbReference>
<sequence length="260" mass="28794">MLIDWFTVGAQALNFIILVWLMKRYFYHPVLDAIAAREKKIATELTDAATTKAKAHKLQSEFENKNKAFELQKAALFEQATKEAKAEGERLRTEAIQDADEAEASRAQAILTDTQHLHAEIVRKTQLQVFDIARHVLDDLADISLERRACAVFIQRLMRSEDKDLVPLSAALKACSKDSPALLRSAFELPEAQQTAIQSALEDTFGQTIALSFLTTPELVGGIELSAQGQKLAWSIADYLKALSLSPSADSNKPDKKAVI</sequence>
<gene>
    <name evidence="13" type="primary">atpF</name>
    <name evidence="14" type="ORF">ABUE30_06355</name>
</gene>
<keyword evidence="15" id="KW-1185">Reference proteome</keyword>
<accession>A0ABW9G6S7</accession>
<evidence type="ECO:0000256" key="13">
    <source>
        <dbReference type="HAMAP-Rule" id="MF_01398"/>
    </source>
</evidence>
<proteinExistence type="inferred from homology"/>
<evidence type="ECO:0000256" key="7">
    <source>
        <dbReference type="ARBA" id="ARBA00023065"/>
    </source>
</evidence>
<evidence type="ECO:0000256" key="10">
    <source>
        <dbReference type="ARBA" id="ARBA00025198"/>
    </source>
</evidence>
<comment type="subcellular location">
    <subcellularLocation>
        <location evidence="13">Cell membrane</location>
        <topology evidence="13">Single-pass membrane protein</topology>
    </subcellularLocation>
    <subcellularLocation>
        <location evidence="12">Endomembrane system</location>
        <topology evidence="12">Single-pass membrane protein</topology>
    </subcellularLocation>
</comment>
<evidence type="ECO:0000256" key="12">
    <source>
        <dbReference type="ARBA" id="ARBA00037847"/>
    </source>
</evidence>
<keyword evidence="8 13" id="KW-0472">Membrane</keyword>
<evidence type="ECO:0000313" key="15">
    <source>
        <dbReference type="Proteomes" id="UP001629953"/>
    </source>
</evidence>
<evidence type="ECO:0000256" key="4">
    <source>
        <dbReference type="ARBA" id="ARBA00022692"/>
    </source>
</evidence>
<evidence type="ECO:0000313" key="14">
    <source>
        <dbReference type="EMBL" id="MFM2484686.1"/>
    </source>
</evidence>
<dbReference type="InterPro" id="IPR002146">
    <property type="entry name" value="ATP_synth_b/b'su_bac/chlpt"/>
</dbReference>
<keyword evidence="3 13" id="KW-0138">CF(0)</keyword>
<protein>
    <recommendedName>
        <fullName evidence="13">ATP synthase subunit b</fullName>
    </recommendedName>
    <alternativeName>
        <fullName evidence="13">ATP synthase F(0) sector subunit b</fullName>
    </alternativeName>
    <alternativeName>
        <fullName evidence="13">ATPase subunit I</fullName>
    </alternativeName>
    <alternativeName>
        <fullName evidence="13">F-type ATPase subunit b</fullName>
        <shortName evidence="13">F-ATPase subunit b</shortName>
    </alternativeName>
</protein>
<evidence type="ECO:0000256" key="9">
    <source>
        <dbReference type="ARBA" id="ARBA00023310"/>
    </source>
</evidence>
<dbReference type="Pfam" id="PF00430">
    <property type="entry name" value="ATP-synt_B"/>
    <property type="match status" value="1"/>
</dbReference>
<organism evidence="14 15">
    <name type="scientific">Celerinatantimonas yamalensis</name>
    <dbReference type="NCBI Taxonomy" id="559956"/>
    <lineage>
        <taxon>Bacteria</taxon>
        <taxon>Pseudomonadati</taxon>
        <taxon>Pseudomonadota</taxon>
        <taxon>Gammaproteobacteria</taxon>
        <taxon>Celerinatantimonadaceae</taxon>
        <taxon>Celerinatantimonas</taxon>
    </lineage>
</organism>
<keyword evidence="7 13" id="KW-0406">Ion transport</keyword>
<evidence type="ECO:0000256" key="8">
    <source>
        <dbReference type="ARBA" id="ARBA00023136"/>
    </source>
</evidence>
<evidence type="ECO:0000256" key="11">
    <source>
        <dbReference type="ARBA" id="ARBA00025614"/>
    </source>
</evidence>
<name>A0ABW9G6S7_9GAMM</name>
<comment type="subunit">
    <text evidence="13">F-type ATPases have 2 components, F(1) - the catalytic core - and F(0) - the membrane proton channel. F(1) has five subunits: alpha(3), beta(3), gamma(1), delta(1), epsilon(1). F(0) has three main subunits: a(1), b(2) and c(10-14). The alpha and beta chains form an alternating ring which encloses part of the gamma chain. F(1) is attached to F(0) by a central stalk formed by the gamma and epsilon chains, while a peripheral stalk is formed by the delta and b chains.</text>
</comment>
<comment type="caution">
    <text evidence="14">The sequence shown here is derived from an EMBL/GenBank/DDBJ whole genome shotgun (WGS) entry which is preliminary data.</text>
</comment>
<keyword evidence="13" id="KW-1003">Cell membrane</keyword>
<dbReference type="Pfam" id="PF00213">
    <property type="entry name" value="OSCP"/>
    <property type="match status" value="1"/>
</dbReference>
<evidence type="ECO:0000256" key="2">
    <source>
        <dbReference type="ARBA" id="ARBA00022448"/>
    </source>
</evidence>
<evidence type="ECO:0000256" key="6">
    <source>
        <dbReference type="ARBA" id="ARBA00022989"/>
    </source>
</evidence>
<dbReference type="PANTHER" id="PTHR33445:SF2">
    <property type="entry name" value="ATP SYNTHASE SUBUNIT B', CHLOROPLASTIC"/>
    <property type="match status" value="1"/>
</dbReference>
<keyword evidence="6 13" id="KW-1133">Transmembrane helix</keyword>
<dbReference type="InterPro" id="IPR050059">
    <property type="entry name" value="ATP_synthase_B_chain"/>
</dbReference>
<reference evidence="14 15" key="1">
    <citation type="journal article" date="2013" name="Int. J. Syst. Evol. Microbiol.">
        <title>Celerinatantimonas yamalensis sp. nov., a cold-adapted diazotrophic bacterium from a cold permafrost brine.</title>
        <authorList>
            <person name="Shcherbakova V."/>
            <person name="Chuvilskaya N."/>
            <person name="Rivkina E."/>
            <person name="Demidov N."/>
            <person name="Uchaeva V."/>
            <person name="Suetin S."/>
            <person name="Suzina N."/>
            <person name="Gilichinsky D."/>
        </authorList>
    </citation>
    <scope>NUCLEOTIDE SEQUENCE [LARGE SCALE GENOMIC DNA]</scope>
    <source>
        <strain evidence="14 15">C7</strain>
    </source>
</reference>
<dbReference type="Proteomes" id="UP001629953">
    <property type="component" value="Unassembled WGS sequence"/>
</dbReference>
<keyword evidence="5 13" id="KW-0375">Hydrogen ion transport</keyword>
<evidence type="ECO:0000256" key="3">
    <source>
        <dbReference type="ARBA" id="ARBA00022547"/>
    </source>
</evidence>
<keyword evidence="4 13" id="KW-0812">Transmembrane</keyword>
<keyword evidence="9 13" id="KW-0066">ATP synthesis</keyword>
<comment type="function">
    <text evidence="11">Component of the F(0) channel, it forms part of the peripheral stalk, linking F(1) to F(0). The b'-subunit is a diverged and duplicated form of b found in plants and photosynthetic bacteria.</text>
</comment>
<dbReference type="PANTHER" id="PTHR33445">
    <property type="entry name" value="ATP SYNTHASE SUBUNIT B', CHLOROPLASTIC"/>
    <property type="match status" value="1"/>
</dbReference>
<dbReference type="InterPro" id="IPR017707">
    <property type="entry name" value="Alt_ATP_synth_F0_bsu"/>
</dbReference>
<evidence type="ECO:0000256" key="5">
    <source>
        <dbReference type="ARBA" id="ARBA00022781"/>
    </source>
</evidence>
<dbReference type="NCBIfam" id="TIGR03321">
    <property type="entry name" value="alt_F1F0_F0_B"/>
    <property type="match status" value="1"/>
</dbReference>
<evidence type="ECO:0000256" key="1">
    <source>
        <dbReference type="ARBA" id="ARBA00005513"/>
    </source>
</evidence>
<keyword evidence="2 13" id="KW-0813">Transport</keyword>
<dbReference type="EMBL" id="JBEQCT010000002">
    <property type="protein sequence ID" value="MFM2484686.1"/>
    <property type="molecule type" value="Genomic_DNA"/>
</dbReference>
<comment type="function">
    <text evidence="10 13">F(1)F(0) ATP synthase produces ATP from ADP in the presence of a proton or sodium gradient. F-type ATPases consist of two structural domains, F(1) containing the extramembraneous catalytic core and F(0) containing the membrane proton channel, linked together by a central stalk and a peripheral stalk. During catalysis, ATP synthesis in the catalytic domain of F(1) is coupled via a rotary mechanism of the central stalk subunits to proton translocation.</text>
</comment>
<dbReference type="HAMAP" id="MF_01398">
    <property type="entry name" value="ATP_synth_b_bprime"/>
    <property type="match status" value="1"/>
</dbReference>